<keyword evidence="3" id="KW-1185">Reference proteome</keyword>
<dbReference type="GeneID" id="98172835"/>
<dbReference type="PANTHER" id="PTHR33112">
    <property type="entry name" value="DOMAIN PROTEIN, PUTATIVE-RELATED"/>
    <property type="match status" value="1"/>
</dbReference>
<comment type="caution">
    <text evidence="2">The sequence shown here is derived from an EMBL/GenBank/DDBJ whole genome shotgun (WGS) entry which is preliminary data.</text>
</comment>
<evidence type="ECO:0000313" key="3">
    <source>
        <dbReference type="Proteomes" id="UP001628179"/>
    </source>
</evidence>
<dbReference type="EMBL" id="BAAFSV010000001">
    <property type="protein sequence ID" value="GAB1311880.1"/>
    <property type="molecule type" value="Genomic_DNA"/>
</dbReference>
<organism evidence="2 3">
    <name type="scientific">Madurella fahalii</name>
    <dbReference type="NCBI Taxonomy" id="1157608"/>
    <lineage>
        <taxon>Eukaryota</taxon>
        <taxon>Fungi</taxon>
        <taxon>Dikarya</taxon>
        <taxon>Ascomycota</taxon>
        <taxon>Pezizomycotina</taxon>
        <taxon>Sordariomycetes</taxon>
        <taxon>Sordariomycetidae</taxon>
        <taxon>Sordariales</taxon>
        <taxon>Sordariales incertae sedis</taxon>
        <taxon>Madurella</taxon>
    </lineage>
</organism>
<evidence type="ECO:0000259" key="1">
    <source>
        <dbReference type="Pfam" id="PF06985"/>
    </source>
</evidence>
<accession>A0ABQ0G2U4</accession>
<dbReference type="PANTHER" id="PTHR33112:SF10">
    <property type="entry name" value="TOL"/>
    <property type="match status" value="1"/>
</dbReference>
<dbReference type="InterPro" id="IPR010730">
    <property type="entry name" value="HET"/>
</dbReference>
<sequence length="553" mass="64383">MDNHNYIAEIERDREDEKEREREAAFNRYTYIGRTTSYWFEIERNGIVVESDRQEREEFEWAREGQESERTKVLRREFDDDWMQVLDNNFATAFFDELERFTRGRVPQYCDAYSTGLCKRCTTFRADVDVRKMLKPCFACRLLPWRSMAVKERLRFLKTPSLRVCVPPASRKDAHSGIQIGFPVLPGPLSQIRVDLFKQWLQACDGYHPVCHRDYGQLQDYSQRDSEEEALSRLPTRVIDINFGTHLRLKDFSNVDRYKEDVRYITLSHCWGNLPDERKRQYCLTTENINQRLKDGFSIAELPKTFRDAITMTHRLSIPYLWIDSLCIIQYGDNLADWKKEAARMETVFRNAYCTIAATSAKDSDTGFLLPDSDKQRASYSSSSSSSSSFSSSSPEYLTLHSLHGPVHISPIADNFETDVNNGLLNTRAWVLQERALSARTIHFSTSQAYFECGHGVRCETLTRIQNSKNLFLSDPDFPRSLRLRAGRDRVLLFQDLFTTYSRLGITVPTDRSLAIAGLEKRLAGVFETRCCFGVVERYLHQSLLWERSREEK</sequence>
<name>A0ABQ0G2U4_9PEZI</name>
<dbReference type="Proteomes" id="UP001628179">
    <property type="component" value="Unassembled WGS sequence"/>
</dbReference>
<evidence type="ECO:0000313" key="2">
    <source>
        <dbReference type="EMBL" id="GAB1311880.1"/>
    </source>
</evidence>
<feature type="domain" description="Heterokaryon incompatibility" evidence="1">
    <location>
        <begin position="264"/>
        <end position="434"/>
    </location>
</feature>
<dbReference type="RefSeq" id="XP_070913613.1">
    <property type="nucleotide sequence ID" value="XM_071057512.1"/>
</dbReference>
<protein>
    <recommendedName>
        <fullName evidence="1">Heterokaryon incompatibility domain-containing protein</fullName>
    </recommendedName>
</protein>
<reference evidence="2 3" key="1">
    <citation type="submission" date="2024-09" db="EMBL/GenBank/DDBJ databases">
        <title>Itraconazole resistance in Madurella fahalii resulting from another homologue of gene encoding cytochrome P450 14-alpha sterol demethylase (CYP51).</title>
        <authorList>
            <person name="Yoshioka I."/>
            <person name="Fahal A.H."/>
            <person name="Kaneko S."/>
            <person name="Yaguchi T."/>
        </authorList>
    </citation>
    <scope>NUCLEOTIDE SEQUENCE [LARGE SCALE GENOMIC DNA]</scope>
    <source>
        <strain evidence="2 3">IFM 68171</strain>
    </source>
</reference>
<proteinExistence type="predicted"/>
<gene>
    <name evidence="2" type="ORF">MFIFM68171_02090</name>
</gene>
<dbReference type="Pfam" id="PF06985">
    <property type="entry name" value="HET"/>
    <property type="match status" value="1"/>
</dbReference>